<keyword evidence="8" id="KW-1185">Reference proteome</keyword>
<evidence type="ECO:0000313" key="8">
    <source>
        <dbReference type="Proteomes" id="UP000317557"/>
    </source>
</evidence>
<dbReference type="AlphaFoldDB" id="A0A521BWS4"/>
<proteinExistence type="inferred from homology"/>
<dbReference type="GO" id="GO:0009279">
    <property type="term" value="C:cell outer membrane"/>
    <property type="evidence" value="ECO:0007669"/>
    <property type="project" value="UniProtKB-SubCell"/>
</dbReference>
<evidence type="ECO:0000256" key="5">
    <source>
        <dbReference type="ARBA" id="ARBA00023237"/>
    </source>
</evidence>
<keyword evidence="5" id="KW-0998">Cell outer membrane</keyword>
<dbReference type="RefSeq" id="WP_142453588.1">
    <property type="nucleotide sequence ID" value="NZ_FXTP01000003.1"/>
</dbReference>
<dbReference type="Gene3D" id="1.25.40.390">
    <property type="match status" value="1"/>
</dbReference>
<dbReference type="Pfam" id="PF07980">
    <property type="entry name" value="SusD_RagB"/>
    <property type="match status" value="1"/>
</dbReference>
<dbReference type="Proteomes" id="UP000317557">
    <property type="component" value="Unassembled WGS sequence"/>
</dbReference>
<dbReference type="OrthoDB" id="5694214at2"/>
<evidence type="ECO:0000256" key="1">
    <source>
        <dbReference type="ARBA" id="ARBA00004442"/>
    </source>
</evidence>
<name>A0A521BWS4_9BACT</name>
<evidence type="ECO:0000313" key="7">
    <source>
        <dbReference type="EMBL" id="SMO51618.1"/>
    </source>
</evidence>
<comment type="similarity">
    <text evidence="2">Belongs to the SusD family.</text>
</comment>
<evidence type="ECO:0000256" key="4">
    <source>
        <dbReference type="ARBA" id="ARBA00023136"/>
    </source>
</evidence>
<keyword evidence="3" id="KW-0732">Signal</keyword>
<reference evidence="7 8" key="1">
    <citation type="submission" date="2017-05" db="EMBL/GenBank/DDBJ databases">
        <authorList>
            <person name="Varghese N."/>
            <person name="Submissions S."/>
        </authorList>
    </citation>
    <scope>NUCLEOTIDE SEQUENCE [LARGE SCALE GENOMIC DNA]</scope>
    <source>
        <strain evidence="7 8">DSM 21985</strain>
    </source>
</reference>
<feature type="domain" description="RagB/SusD" evidence="6">
    <location>
        <begin position="428"/>
        <end position="552"/>
    </location>
</feature>
<sequence>MKNRSLITLITVVFILSFAGCDVLDEQVLDESLTGAGQAETVTGAIAPAYGQLAWTWRHTNYFGLQELASDEAILPYRGGSDWFDGGKFIAVHQHLMTPSNDLITDAWNEVTRNISRTVAAIEVLKPLSEDGDQEATEALHEMIALRAYLNMLALDSWGVVFDKESTDATSRILRRQEAIDYIQSELESVVDVINTDKGPGRFTQGAVQGMLARLHLNAAVYRDPYGTPDFTTEDMNAVIELTDDIINSGQYALSAEYFDLFKDDNNSNPELIFAIDQRGVLNNEHNRWAYWSLSGDLHPRPEWPSADGTDGAAATSDFILTWADAYGSIDGAEADARFYKEETEVPENLQDLTGVTPANDEDHYFCVEAVEFEIDKGFLRGNIWGPRKGEDGNFLTCEGGGVRIYPVINTRTRGQGETQYVDHTLEIDFSNEGRLHNTGYRFSKYQCSRTSDDCNNFSSVDIVLLRLGDVYLMRAEAKLRNGDEAGALADVNALRASRNARADQVPPALTNIDLDVLFRERGFELYWEGLRRTDQIRFGKYEDSWTEKTDSDVNKRLFPIPQSAIDGASNEEGYLLQNAGY</sequence>
<evidence type="ECO:0000256" key="3">
    <source>
        <dbReference type="ARBA" id="ARBA00022729"/>
    </source>
</evidence>
<dbReference type="EMBL" id="FXTP01000003">
    <property type="protein sequence ID" value="SMO51618.1"/>
    <property type="molecule type" value="Genomic_DNA"/>
</dbReference>
<keyword evidence="4" id="KW-0472">Membrane</keyword>
<dbReference type="PROSITE" id="PS51257">
    <property type="entry name" value="PROKAR_LIPOPROTEIN"/>
    <property type="match status" value="1"/>
</dbReference>
<accession>A0A521BWS4</accession>
<organism evidence="7 8">
    <name type="scientific">Gracilimonas mengyeensis</name>
    <dbReference type="NCBI Taxonomy" id="1302730"/>
    <lineage>
        <taxon>Bacteria</taxon>
        <taxon>Pseudomonadati</taxon>
        <taxon>Balneolota</taxon>
        <taxon>Balneolia</taxon>
        <taxon>Balneolales</taxon>
        <taxon>Balneolaceae</taxon>
        <taxon>Gracilimonas</taxon>
    </lineage>
</organism>
<protein>
    <submittedName>
        <fullName evidence="7">RagB/SusD domain-containing protein</fullName>
    </submittedName>
</protein>
<dbReference type="InterPro" id="IPR012944">
    <property type="entry name" value="SusD_RagB_dom"/>
</dbReference>
<evidence type="ECO:0000256" key="2">
    <source>
        <dbReference type="ARBA" id="ARBA00006275"/>
    </source>
</evidence>
<comment type="subcellular location">
    <subcellularLocation>
        <location evidence="1">Cell outer membrane</location>
    </subcellularLocation>
</comment>
<dbReference type="InterPro" id="IPR011990">
    <property type="entry name" value="TPR-like_helical_dom_sf"/>
</dbReference>
<dbReference type="SUPFAM" id="SSF48452">
    <property type="entry name" value="TPR-like"/>
    <property type="match status" value="1"/>
</dbReference>
<evidence type="ECO:0000259" key="6">
    <source>
        <dbReference type="Pfam" id="PF07980"/>
    </source>
</evidence>
<gene>
    <name evidence="7" type="ORF">SAMN06265219_103171</name>
</gene>